<dbReference type="Pfam" id="PF02752">
    <property type="entry name" value="Arrestin_C"/>
    <property type="match status" value="1"/>
</dbReference>
<accession>A0A8H4AQ43</accession>
<dbReference type="GO" id="GO:0005737">
    <property type="term" value="C:cytoplasm"/>
    <property type="evidence" value="ECO:0007669"/>
    <property type="project" value="TreeGrafter"/>
</dbReference>
<dbReference type="InterPro" id="IPR011022">
    <property type="entry name" value="Arrestin_C-like"/>
</dbReference>
<protein>
    <submittedName>
        <fullName evidence="2">Arrestin domain protein</fullName>
    </submittedName>
</protein>
<dbReference type="Proteomes" id="UP000439903">
    <property type="component" value="Unassembled WGS sequence"/>
</dbReference>
<dbReference type="Gene3D" id="2.60.40.640">
    <property type="match status" value="2"/>
</dbReference>
<dbReference type="GO" id="GO:0015031">
    <property type="term" value="P:protein transport"/>
    <property type="evidence" value="ECO:0007669"/>
    <property type="project" value="TreeGrafter"/>
</dbReference>
<reference evidence="2 3" key="1">
    <citation type="journal article" date="2019" name="Environ. Microbiol.">
        <title>At the nexus of three kingdoms: the genome of the mycorrhizal fungus Gigaspora margarita provides insights into plant, endobacterial and fungal interactions.</title>
        <authorList>
            <person name="Venice F."/>
            <person name="Ghignone S."/>
            <person name="Salvioli di Fossalunga A."/>
            <person name="Amselem J."/>
            <person name="Novero M."/>
            <person name="Xianan X."/>
            <person name="Sedzielewska Toro K."/>
            <person name="Morin E."/>
            <person name="Lipzen A."/>
            <person name="Grigoriev I.V."/>
            <person name="Henrissat B."/>
            <person name="Martin F.M."/>
            <person name="Bonfante P."/>
        </authorList>
    </citation>
    <scope>NUCLEOTIDE SEQUENCE [LARGE SCALE GENOMIC DNA]</scope>
    <source>
        <strain evidence="2 3">BEG34</strain>
    </source>
</reference>
<proteinExistence type="predicted"/>
<dbReference type="SMART" id="SM01017">
    <property type="entry name" value="Arrestin_C"/>
    <property type="match status" value="1"/>
</dbReference>
<dbReference type="OrthoDB" id="9984275at2759"/>
<sequence length="420" mass="47754">MLTKKKHPMSSECKREDKTCESDSSLKLSIEFEVGKALVLRPNQIVRGAIILKISETDRTIWASTIKIKFRADETATSNLMSCSARTTYFECSSTVWSGNIGGRVNEYCPWKELTPGAYRFDFALKLPAVNFPPSIEGPKGFSIRYVWQPVIEGAGGTLTEGPEVVTPFIPIYFAPPDQEWTYKETLRNENKILMHVEAILPKHVFAPGEEFNFTLHITNHSAGRITYTQCSLRKHYEGPLDKDIICDKHERSLASTEGRCDIPAMQRLQTGKIEFSLTIPKKHHHVPPTFTGRHLRVYYTLRCVIQVESGKFITNMQFYEVTIPISVASFPHLKGLVNSFPPYSESHVKPYFFDPKEDFPPDHAEGTKSPYSALLSQFDTFCDGFDLDPYSYYYSDNNSSLNNDSLIENTRFVTIPNNI</sequence>
<dbReference type="SUPFAM" id="SSF81296">
    <property type="entry name" value="E set domains"/>
    <property type="match status" value="1"/>
</dbReference>
<dbReference type="AlphaFoldDB" id="A0A8H4AQ43"/>
<evidence type="ECO:0000313" key="3">
    <source>
        <dbReference type="Proteomes" id="UP000439903"/>
    </source>
</evidence>
<feature type="domain" description="Arrestin C-terminal-like" evidence="1">
    <location>
        <begin position="191"/>
        <end position="333"/>
    </location>
</feature>
<dbReference type="InterPro" id="IPR050357">
    <property type="entry name" value="Arrestin_domain-protein"/>
</dbReference>
<organism evidence="2 3">
    <name type="scientific">Gigaspora margarita</name>
    <dbReference type="NCBI Taxonomy" id="4874"/>
    <lineage>
        <taxon>Eukaryota</taxon>
        <taxon>Fungi</taxon>
        <taxon>Fungi incertae sedis</taxon>
        <taxon>Mucoromycota</taxon>
        <taxon>Glomeromycotina</taxon>
        <taxon>Glomeromycetes</taxon>
        <taxon>Diversisporales</taxon>
        <taxon>Gigasporaceae</taxon>
        <taxon>Gigaspora</taxon>
    </lineage>
</organism>
<dbReference type="InterPro" id="IPR014752">
    <property type="entry name" value="Arrestin-like_C"/>
</dbReference>
<evidence type="ECO:0000259" key="1">
    <source>
        <dbReference type="SMART" id="SM01017"/>
    </source>
</evidence>
<dbReference type="InterPro" id="IPR014756">
    <property type="entry name" value="Ig_E-set"/>
</dbReference>
<dbReference type="PANTHER" id="PTHR11188">
    <property type="entry name" value="ARRESTIN DOMAIN CONTAINING PROTEIN"/>
    <property type="match status" value="1"/>
</dbReference>
<keyword evidence="3" id="KW-1185">Reference proteome</keyword>
<dbReference type="PANTHER" id="PTHR11188:SF83">
    <property type="entry name" value="ARRESTIN C-TERMINAL-LIKE DOMAIN-CONTAINING PROTEIN"/>
    <property type="match status" value="1"/>
</dbReference>
<gene>
    <name evidence="2" type="ORF">F8M41_015854</name>
</gene>
<evidence type="ECO:0000313" key="2">
    <source>
        <dbReference type="EMBL" id="KAF0521271.1"/>
    </source>
</evidence>
<comment type="caution">
    <text evidence="2">The sequence shown here is derived from an EMBL/GenBank/DDBJ whole genome shotgun (WGS) entry which is preliminary data.</text>
</comment>
<dbReference type="EMBL" id="WTPW01000337">
    <property type="protein sequence ID" value="KAF0521271.1"/>
    <property type="molecule type" value="Genomic_DNA"/>
</dbReference>
<name>A0A8H4AQ43_GIGMA</name>